<evidence type="ECO:0000313" key="9">
    <source>
        <dbReference type="EMBL" id="BAQ67378.1"/>
    </source>
</evidence>
<dbReference type="Proteomes" id="UP000064912">
    <property type="component" value="Chromosome"/>
</dbReference>
<feature type="region of interest" description="Disordered" evidence="7">
    <location>
        <begin position="1"/>
        <end position="22"/>
    </location>
</feature>
<dbReference type="PATRIC" id="fig|35806.4.peg.210"/>
<dbReference type="PANTHER" id="PTHR42723:SF1">
    <property type="entry name" value="CHLOROPHYLL SYNTHASE, CHLOROPLASTIC"/>
    <property type="match status" value="1"/>
</dbReference>
<dbReference type="EMBL" id="AP014800">
    <property type="protein sequence ID" value="BAQ67378.1"/>
    <property type="molecule type" value="Genomic_DNA"/>
</dbReference>
<evidence type="ECO:0000313" key="10">
    <source>
        <dbReference type="Proteomes" id="UP000064912"/>
    </source>
</evidence>
<comment type="subcellular location">
    <subcellularLocation>
        <location evidence="1">Membrane</location>
        <topology evidence="1">Multi-pass membrane protein</topology>
    </subcellularLocation>
</comment>
<dbReference type="InterPro" id="IPR044878">
    <property type="entry name" value="UbiA_sf"/>
</dbReference>
<dbReference type="Gene3D" id="1.20.120.1780">
    <property type="entry name" value="UbiA prenyltransferase"/>
    <property type="match status" value="1"/>
</dbReference>
<dbReference type="InterPro" id="IPR006372">
    <property type="entry name" value="Chl_synth"/>
</dbReference>
<dbReference type="CDD" id="cd13958">
    <property type="entry name" value="PT_UbiA_chlorophyll"/>
    <property type="match status" value="1"/>
</dbReference>
<dbReference type="GO" id="GO:0015995">
    <property type="term" value="P:chlorophyll biosynthetic process"/>
    <property type="evidence" value="ECO:0007669"/>
    <property type="project" value="UniProtKB-KW"/>
</dbReference>
<dbReference type="AlphaFoldDB" id="A0A0D6AWU3"/>
<feature type="transmembrane region" description="Helical" evidence="8">
    <location>
        <begin position="110"/>
        <end position="129"/>
    </location>
</feature>
<keyword evidence="2" id="KW-1003">Cell membrane</keyword>
<keyword evidence="6" id="KW-0149">Chlorophyll biosynthesis</keyword>
<dbReference type="InterPro" id="IPR000537">
    <property type="entry name" value="UbiA_prenyltransferase"/>
</dbReference>
<proteinExistence type="predicted"/>
<accession>A0A0D6AWU3</accession>
<dbReference type="NCBIfam" id="TIGR01476">
    <property type="entry name" value="chlor_syn_BchG"/>
    <property type="match status" value="1"/>
</dbReference>
<evidence type="ECO:0000256" key="7">
    <source>
        <dbReference type="SAM" id="MobiDB-lite"/>
    </source>
</evidence>
<keyword evidence="5 8" id="KW-0472">Membrane</keyword>
<evidence type="ECO:0000256" key="8">
    <source>
        <dbReference type="SAM" id="Phobius"/>
    </source>
</evidence>
<feature type="transmembrane region" description="Helical" evidence="8">
    <location>
        <begin position="174"/>
        <end position="197"/>
    </location>
</feature>
<dbReference type="eggNOG" id="COG0382">
    <property type="taxonomic scope" value="Bacteria"/>
</dbReference>
<feature type="transmembrane region" description="Helical" evidence="8">
    <location>
        <begin position="288"/>
        <end position="308"/>
    </location>
</feature>
<dbReference type="KEGG" id="rsu:NHU_00207"/>
<dbReference type="InterPro" id="IPR050475">
    <property type="entry name" value="Prenyltransferase_related"/>
</dbReference>
<sequence length="314" mass="33291">MPAAPGQESLQDDMTDISNMPNRRLPEPAAMVTLIKPITWFPPMWAYLCGTVSSGVSPLSKPGLVLLGIVLAGPVVCGMSQAANDWCDRHVDAINEPYRPIPSGRIPGRWGLYIACAMSLLALVIGWQLGPWGFGATILGVASAWAYSAEPVRLKKSGWWGPGLVGISYESLPWFTGAAVLSAGAPSVYVVVIALLYGIGAHGIMTLNDFKALEGDRQMGVNSLPVTMGPRKAAWVASVVMAVPQAVVIGLLALWDRPFHAAGVTAVLLVQFWAMSVMMKDPKGKAPWYNGVGVVLYVSGMMISAFAIRSLGGA</sequence>
<feature type="transmembrane region" description="Helical" evidence="8">
    <location>
        <begin position="259"/>
        <end position="276"/>
    </location>
</feature>
<evidence type="ECO:0000256" key="4">
    <source>
        <dbReference type="ARBA" id="ARBA00022989"/>
    </source>
</evidence>
<dbReference type="PANTHER" id="PTHR42723">
    <property type="entry name" value="CHLOROPHYLL SYNTHASE"/>
    <property type="match status" value="1"/>
</dbReference>
<dbReference type="NCBIfam" id="NF005742">
    <property type="entry name" value="PRK07566.1"/>
    <property type="match status" value="1"/>
</dbReference>
<keyword evidence="4 8" id="KW-1133">Transmembrane helix</keyword>
<dbReference type="GO" id="GO:0016765">
    <property type="term" value="F:transferase activity, transferring alkyl or aryl (other than methyl) groups"/>
    <property type="evidence" value="ECO:0007669"/>
    <property type="project" value="InterPro"/>
</dbReference>
<name>A0A0D6AWU3_RHOSU</name>
<dbReference type="Gene3D" id="1.10.357.140">
    <property type="entry name" value="UbiA prenyltransferase"/>
    <property type="match status" value="1"/>
</dbReference>
<dbReference type="GO" id="GO:0016020">
    <property type="term" value="C:membrane"/>
    <property type="evidence" value="ECO:0007669"/>
    <property type="project" value="UniProtKB-SubCell"/>
</dbReference>
<organism evidence="9 10">
    <name type="scientific">Rhodovulum sulfidophilum</name>
    <name type="common">Rhodobacter sulfidophilus</name>
    <dbReference type="NCBI Taxonomy" id="35806"/>
    <lineage>
        <taxon>Bacteria</taxon>
        <taxon>Pseudomonadati</taxon>
        <taxon>Pseudomonadota</taxon>
        <taxon>Alphaproteobacteria</taxon>
        <taxon>Rhodobacterales</taxon>
        <taxon>Paracoccaceae</taxon>
        <taxon>Rhodovulum</taxon>
    </lineage>
</organism>
<evidence type="ECO:0000256" key="2">
    <source>
        <dbReference type="ARBA" id="ARBA00022475"/>
    </source>
</evidence>
<keyword evidence="3 8" id="KW-0812">Transmembrane</keyword>
<dbReference type="Pfam" id="PF01040">
    <property type="entry name" value="UbiA"/>
    <property type="match status" value="1"/>
</dbReference>
<evidence type="ECO:0000256" key="5">
    <source>
        <dbReference type="ARBA" id="ARBA00023136"/>
    </source>
</evidence>
<evidence type="ECO:0000256" key="1">
    <source>
        <dbReference type="ARBA" id="ARBA00004141"/>
    </source>
</evidence>
<feature type="transmembrane region" description="Helical" evidence="8">
    <location>
        <begin position="233"/>
        <end position="253"/>
    </location>
</feature>
<protein>
    <submittedName>
        <fullName evidence="9">Bacteriochlorophyll synthase BchG</fullName>
    </submittedName>
</protein>
<evidence type="ECO:0000256" key="3">
    <source>
        <dbReference type="ARBA" id="ARBA00022692"/>
    </source>
</evidence>
<gene>
    <name evidence="9" type="primary">bchG</name>
    <name evidence="9" type="ORF">NHU_00207</name>
</gene>
<reference evidence="9 10" key="1">
    <citation type="submission" date="2015-02" db="EMBL/GenBank/DDBJ databases">
        <title>Genome sequene of Rhodovulum sulfidophilum DSM 2351.</title>
        <authorList>
            <person name="Nagao N."/>
        </authorList>
    </citation>
    <scope>NUCLEOTIDE SEQUENCE [LARGE SCALE GENOMIC DNA]</scope>
    <source>
        <strain evidence="9 10">DSM 2351</strain>
    </source>
</reference>
<evidence type="ECO:0000256" key="6">
    <source>
        <dbReference type="ARBA" id="ARBA00023171"/>
    </source>
</evidence>